<proteinExistence type="predicted"/>
<dbReference type="EMBL" id="QKLW01000014">
    <property type="protein sequence ID" value="PYF77963.1"/>
    <property type="molecule type" value="Genomic_DNA"/>
</dbReference>
<name>A0A318UPQ7_9GAMM</name>
<evidence type="ECO:0000256" key="7">
    <source>
        <dbReference type="SAM" id="SignalP"/>
    </source>
</evidence>
<organism evidence="8 9">
    <name type="scientific">Marinomonas alcarazii</name>
    <dbReference type="NCBI Taxonomy" id="491949"/>
    <lineage>
        <taxon>Bacteria</taxon>
        <taxon>Pseudomonadati</taxon>
        <taxon>Pseudomonadota</taxon>
        <taxon>Gammaproteobacteria</taxon>
        <taxon>Oceanospirillales</taxon>
        <taxon>Oceanospirillaceae</taxon>
        <taxon>Marinomonas</taxon>
    </lineage>
</organism>
<keyword evidence="4" id="KW-0564">Palmitate</keyword>
<sequence length="39" mass="4069">MMSKWALVCVLAVVLASCGNKGALYLPNDAAVSQQESSL</sequence>
<dbReference type="Pfam" id="PF13627">
    <property type="entry name" value="LptM_cons"/>
    <property type="match status" value="1"/>
</dbReference>
<feature type="chain" id="PRO_5016275035" evidence="7">
    <location>
        <begin position="23"/>
        <end position="39"/>
    </location>
</feature>
<dbReference type="InterPro" id="IPR032831">
    <property type="entry name" value="LptM_cons"/>
</dbReference>
<keyword evidence="5" id="KW-0998">Cell outer membrane</keyword>
<keyword evidence="6 8" id="KW-0449">Lipoprotein</keyword>
<comment type="caution">
    <text evidence="8">The sequence shown here is derived from an EMBL/GenBank/DDBJ whole genome shotgun (WGS) entry which is preliminary data.</text>
</comment>
<gene>
    <name evidence="8" type="ORF">DFP75_1148</name>
</gene>
<accession>A0A318UPQ7</accession>
<evidence type="ECO:0000256" key="5">
    <source>
        <dbReference type="ARBA" id="ARBA00023237"/>
    </source>
</evidence>
<protein>
    <submittedName>
        <fullName evidence="8">Putative lipoprotein</fullName>
    </submittedName>
</protein>
<evidence type="ECO:0000256" key="1">
    <source>
        <dbReference type="ARBA" id="ARBA00004459"/>
    </source>
</evidence>
<dbReference type="NCBIfam" id="NF047847">
    <property type="entry name" value="SS_mature_LptM"/>
    <property type="match status" value="1"/>
</dbReference>
<dbReference type="PROSITE" id="PS51257">
    <property type="entry name" value="PROKAR_LIPOPROTEIN"/>
    <property type="match status" value="1"/>
</dbReference>
<keyword evidence="9" id="KW-1185">Reference proteome</keyword>
<evidence type="ECO:0000313" key="9">
    <source>
        <dbReference type="Proteomes" id="UP000247551"/>
    </source>
</evidence>
<feature type="signal peptide" evidence="7">
    <location>
        <begin position="1"/>
        <end position="22"/>
    </location>
</feature>
<evidence type="ECO:0000256" key="6">
    <source>
        <dbReference type="ARBA" id="ARBA00023288"/>
    </source>
</evidence>
<evidence type="ECO:0000256" key="3">
    <source>
        <dbReference type="ARBA" id="ARBA00023136"/>
    </source>
</evidence>
<dbReference type="AlphaFoldDB" id="A0A318UPQ7"/>
<evidence type="ECO:0000256" key="4">
    <source>
        <dbReference type="ARBA" id="ARBA00023139"/>
    </source>
</evidence>
<reference evidence="8 9" key="1">
    <citation type="submission" date="2018-06" db="EMBL/GenBank/DDBJ databases">
        <title>Genomic Encyclopedia of Type Strains, Phase III (KMG-III): the genomes of soil and plant-associated and newly described type strains.</title>
        <authorList>
            <person name="Whitman W."/>
        </authorList>
    </citation>
    <scope>NUCLEOTIDE SEQUENCE [LARGE SCALE GENOMIC DNA]</scope>
    <source>
        <strain evidence="8 9">CECT 7730</strain>
    </source>
</reference>
<evidence type="ECO:0000256" key="2">
    <source>
        <dbReference type="ARBA" id="ARBA00022729"/>
    </source>
</evidence>
<comment type="subcellular location">
    <subcellularLocation>
        <location evidence="1">Cell outer membrane</location>
        <topology evidence="1">Lipid-anchor</topology>
    </subcellularLocation>
</comment>
<dbReference type="Proteomes" id="UP000247551">
    <property type="component" value="Unassembled WGS sequence"/>
</dbReference>
<dbReference type="GO" id="GO:0009279">
    <property type="term" value="C:cell outer membrane"/>
    <property type="evidence" value="ECO:0007669"/>
    <property type="project" value="UniProtKB-SubCell"/>
</dbReference>
<evidence type="ECO:0000313" key="8">
    <source>
        <dbReference type="EMBL" id="PYF77963.1"/>
    </source>
</evidence>
<keyword evidence="2 7" id="KW-0732">Signal</keyword>
<keyword evidence="3" id="KW-0472">Membrane</keyword>